<dbReference type="GO" id="GO:0005737">
    <property type="term" value="C:cytoplasm"/>
    <property type="evidence" value="ECO:0007669"/>
    <property type="project" value="TreeGrafter"/>
</dbReference>
<dbReference type="PROSITE" id="PS50975">
    <property type="entry name" value="ATP_GRASP"/>
    <property type="match status" value="1"/>
</dbReference>
<reference evidence="9 10" key="1">
    <citation type="submission" date="2021-04" db="EMBL/GenBank/DDBJ databases">
        <title>Allobacillus sp. nov. SKP8-2 isolated from shrimp paste.</title>
        <authorList>
            <person name="Tanasupawat S."/>
            <person name="Yiamsombat S."/>
            <person name="Kanchanasin P."/>
            <person name="Kuncharoen N."/>
        </authorList>
    </citation>
    <scope>NUCLEOTIDE SEQUENCE [LARGE SCALE GENOMIC DNA]</scope>
    <source>
        <strain evidence="9 10">SKP8-2</strain>
    </source>
</reference>
<dbReference type="GO" id="GO:0046872">
    <property type="term" value="F:metal ion binding"/>
    <property type="evidence" value="ECO:0007669"/>
    <property type="project" value="InterPro"/>
</dbReference>
<evidence type="ECO:0000313" key="10">
    <source>
        <dbReference type="Proteomes" id="UP000675431"/>
    </source>
</evidence>
<comment type="similarity">
    <text evidence="5">Belongs to the acylphosphatase family.</text>
</comment>
<feature type="compositionally biased region" description="Basic and acidic residues" evidence="6">
    <location>
        <begin position="469"/>
        <end position="479"/>
    </location>
</feature>
<dbReference type="Pfam" id="PF00708">
    <property type="entry name" value="Acylphosphatase"/>
    <property type="match status" value="1"/>
</dbReference>
<dbReference type="SUPFAM" id="SSF54975">
    <property type="entry name" value="Acylphosphatase/BLUF domain-like"/>
    <property type="match status" value="1"/>
</dbReference>
<keyword evidence="3" id="KW-0067">ATP-binding</keyword>
<dbReference type="EMBL" id="JAGSIE010000038">
    <property type="protein sequence ID" value="MBR7554760.1"/>
    <property type="molecule type" value="Genomic_DNA"/>
</dbReference>
<dbReference type="GO" id="GO:0005524">
    <property type="term" value="F:ATP binding"/>
    <property type="evidence" value="ECO:0007669"/>
    <property type="project" value="UniProtKB-UniRule"/>
</dbReference>
<dbReference type="RefSeq" id="WP_212371218.1">
    <property type="nucleotide sequence ID" value="NZ_JAGSIE010000038.1"/>
</dbReference>
<gene>
    <name evidence="9" type="ORF">KC820_11555</name>
</gene>
<dbReference type="PANTHER" id="PTHR21621">
    <property type="entry name" value="RIBOSOMAL PROTEIN S6 MODIFICATION PROTEIN"/>
    <property type="match status" value="1"/>
</dbReference>
<dbReference type="InterPro" id="IPR001792">
    <property type="entry name" value="Acylphosphatase-like_dom"/>
</dbReference>
<evidence type="ECO:0000256" key="6">
    <source>
        <dbReference type="SAM" id="MobiDB-lite"/>
    </source>
</evidence>
<evidence type="ECO:0000256" key="2">
    <source>
        <dbReference type="ARBA" id="ARBA00032904"/>
    </source>
</evidence>
<dbReference type="SUPFAM" id="SSF56059">
    <property type="entry name" value="Glutathione synthetase ATP-binding domain-like"/>
    <property type="match status" value="1"/>
</dbReference>
<comment type="caution">
    <text evidence="4">Lacks conserved residue(s) required for the propagation of feature annotation.</text>
</comment>
<accession>A0A941CZ60</accession>
<dbReference type="PANTHER" id="PTHR21621:SF0">
    <property type="entry name" value="BETA-CITRYLGLUTAMATE SYNTHASE B-RELATED"/>
    <property type="match status" value="1"/>
</dbReference>
<dbReference type="InterPro" id="IPR036046">
    <property type="entry name" value="Acylphosphatase-like_dom_sf"/>
</dbReference>
<dbReference type="PROSITE" id="PS51160">
    <property type="entry name" value="ACYLPHOSPHATASE_3"/>
    <property type="match status" value="1"/>
</dbReference>
<feature type="region of interest" description="Disordered" evidence="6">
    <location>
        <begin position="469"/>
        <end position="488"/>
    </location>
</feature>
<dbReference type="Gene3D" id="3.30.70.100">
    <property type="match status" value="1"/>
</dbReference>
<dbReference type="AlphaFoldDB" id="A0A941CZ60"/>
<organism evidence="9 10">
    <name type="scientific">Allobacillus saliphilus</name>
    <dbReference type="NCBI Taxonomy" id="2912308"/>
    <lineage>
        <taxon>Bacteria</taxon>
        <taxon>Bacillati</taxon>
        <taxon>Bacillota</taxon>
        <taxon>Bacilli</taxon>
        <taxon>Bacillales</taxon>
        <taxon>Bacillaceae</taxon>
        <taxon>Allobacillus</taxon>
    </lineage>
</organism>
<dbReference type="GO" id="GO:0018169">
    <property type="term" value="F:ribosomal S6-glutamic acid ligase activity"/>
    <property type="evidence" value="ECO:0007669"/>
    <property type="project" value="TreeGrafter"/>
</dbReference>
<dbReference type="Gene3D" id="3.30.470.20">
    <property type="entry name" value="ATP-grasp fold, B domain"/>
    <property type="match status" value="2"/>
</dbReference>
<feature type="domain" description="ATP-grasp" evidence="7">
    <location>
        <begin position="88"/>
        <end position="340"/>
    </location>
</feature>
<dbReference type="Pfam" id="PF02655">
    <property type="entry name" value="ATP-grasp_3"/>
    <property type="match status" value="1"/>
</dbReference>
<keyword evidence="10" id="KW-1185">Reference proteome</keyword>
<protein>
    <recommendedName>
        <fullName evidence="1">Acylphosphatase</fullName>
    </recommendedName>
    <alternativeName>
        <fullName evidence="2">Acylphosphate phosphohydrolase</fullName>
    </alternativeName>
</protein>
<evidence type="ECO:0000256" key="3">
    <source>
        <dbReference type="PROSITE-ProRule" id="PRU00409"/>
    </source>
</evidence>
<dbReference type="InterPro" id="IPR003806">
    <property type="entry name" value="ATP-grasp_PylC-type"/>
</dbReference>
<name>A0A941CZ60_9BACI</name>
<feature type="domain" description="Acylphosphatase-like" evidence="8">
    <location>
        <begin position="383"/>
        <end position="469"/>
    </location>
</feature>
<evidence type="ECO:0000256" key="4">
    <source>
        <dbReference type="PROSITE-ProRule" id="PRU00520"/>
    </source>
</evidence>
<dbReference type="Pfam" id="PF08443">
    <property type="entry name" value="RimK"/>
    <property type="match status" value="1"/>
</dbReference>
<comment type="caution">
    <text evidence="9">The sequence shown here is derived from an EMBL/GenBank/DDBJ whole genome shotgun (WGS) entry which is preliminary data.</text>
</comment>
<keyword evidence="3" id="KW-0547">Nucleotide-binding</keyword>
<evidence type="ECO:0000259" key="8">
    <source>
        <dbReference type="PROSITE" id="PS51160"/>
    </source>
</evidence>
<proteinExistence type="inferred from homology"/>
<sequence length="532" mass="60548">MKYYQHTIEGLRNSIPVEAYGYTVSMYSVALEGWRRGLTLKFINKNRSKAKTVYSLSDGRKEHVFTVTRGDIVPPEAITICVNKDMTKKQLMQNGVPVPAGIICDETFTDKQIIEAANEIAYPLVVKPVDGTGGKGVISNIRNEDELKSAINYVKHQLNYKTLLIEEYFEGKDYRLYVINDKVVAGLEKLPAHVIGDGVRTIKELLDKKNDERTKSPALRNRPIKIDSETHSLLRRLNYTVDSIPNDGEKVFLKTKNNISSGGDSIDVTDELSERIKEIAVNAANAIPGLAQCGIDMMVNKEEDKGVVLEINSRPHITAHLFPMSGHARDIPKEIIDFYFPNSEQNLDKPLYYFDFKSIFNTFSEGLCKEYVVPDVPKGSLVSKRFRVTGVHGSTGYLKRVQSEAIKLKLNGYVKHLKNGETSIVVSGKTKSVERFETIINQVNERYSVTKIVEKRWTKPVQIGFEIKKNSTKNRDNKMQKNRSKEKKSIDMDQSLLIERDYYREQYLNIINSKAWKITKPLKSIRKILSNK</sequence>
<dbReference type="InterPro" id="IPR011761">
    <property type="entry name" value="ATP-grasp"/>
</dbReference>
<dbReference type="GO" id="GO:0009432">
    <property type="term" value="P:SOS response"/>
    <property type="evidence" value="ECO:0007669"/>
    <property type="project" value="TreeGrafter"/>
</dbReference>
<evidence type="ECO:0000256" key="1">
    <source>
        <dbReference type="ARBA" id="ARBA00015991"/>
    </source>
</evidence>
<dbReference type="Proteomes" id="UP000675431">
    <property type="component" value="Unassembled WGS sequence"/>
</dbReference>
<evidence type="ECO:0000259" key="7">
    <source>
        <dbReference type="PROSITE" id="PS50975"/>
    </source>
</evidence>
<dbReference type="InterPro" id="IPR013651">
    <property type="entry name" value="ATP-grasp_RimK-type"/>
</dbReference>
<evidence type="ECO:0000256" key="5">
    <source>
        <dbReference type="RuleBase" id="RU004168"/>
    </source>
</evidence>
<evidence type="ECO:0000313" key="9">
    <source>
        <dbReference type="EMBL" id="MBR7554760.1"/>
    </source>
</evidence>